<protein>
    <recommendedName>
        <fullName evidence="4">Excreted virulence factor EspC, type VII ESX diderm</fullName>
    </recommendedName>
</protein>
<dbReference type="OrthoDB" id="3535849at2"/>
<dbReference type="AlphaFoldDB" id="A0A1I0HQQ0"/>
<reference evidence="2 3" key="1">
    <citation type="submission" date="2016-10" db="EMBL/GenBank/DDBJ databases">
        <authorList>
            <person name="de Groot N.N."/>
        </authorList>
    </citation>
    <scope>NUCLEOTIDE SEQUENCE [LARGE SCALE GENOMIC DNA]</scope>
    <source>
        <strain evidence="2 3">CGMCC 4.5598</strain>
    </source>
</reference>
<dbReference type="EMBL" id="FOHX01000004">
    <property type="protein sequence ID" value="SET86100.1"/>
    <property type="molecule type" value="Genomic_DNA"/>
</dbReference>
<evidence type="ECO:0000313" key="3">
    <source>
        <dbReference type="Proteomes" id="UP000199361"/>
    </source>
</evidence>
<feature type="region of interest" description="Disordered" evidence="1">
    <location>
        <begin position="83"/>
        <end position="106"/>
    </location>
</feature>
<dbReference type="Proteomes" id="UP000199361">
    <property type="component" value="Unassembled WGS sequence"/>
</dbReference>
<sequence>MTDVEIAFGAVEREAARVRAHGEDYGAVLTPMHARGDGVSSWGDDGLFSVFTSFYTECRQTSMAALGGLHAMLVRTGDGLHDTARNSRDAETANTEVAGDVGATWV</sequence>
<evidence type="ECO:0008006" key="4">
    <source>
        <dbReference type="Google" id="ProtNLM"/>
    </source>
</evidence>
<evidence type="ECO:0000313" key="2">
    <source>
        <dbReference type="EMBL" id="SET86100.1"/>
    </source>
</evidence>
<proteinExistence type="predicted"/>
<dbReference type="STRING" id="568860.SAMN05421811_104436"/>
<organism evidence="2 3">
    <name type="scientific">Nonomuraea wenchangensis</name>
    <dbReference type="NCBI Taxonomy" id="568860"/>
    <lineage>
        <taxon>Bacteria</taxon>
        <taxon>Bacillati</taxon>
        <taxon>Actinomycetota</taxon>
        <taxon>Actinomycetes</taxon>
        <taxon>Streptosporangiales</taxon>
        <taxon>Streptosporangiaceae</taxon>
        <taxon>Nonomuraea</taxon>
    </lineage>
</organism>
<name>A0A1I0HQQ0_9ACTN</name>
<dbReference type="RefSeq" id="WP_091081474.1">
    <property type="nucleotide sequence ID" value="NZ_FOHX01000004.1"/>
</dbReference>
<evidence type="ECO:0000256" key="1">
    <source>
        <dbReference type="SAM" id="MobiDB-lite"/>
    </source>
</evidence>
<keyword evidence="3" id="KW-1185">Reference proteome</keyword>
<gene>
    <name evidence="2" type="ORF">SAMN05421811_104436</name>
</gene>
<accession>A0A1I0HQQ0</accession>